<dbReference type="Gene3D" id="3.40.250.10">
    <property type="entry name" value="Rhodanese-like domain"/>
    <property type="match status" value="1"/>
</dbReference>
<keyword evidence="4" id="KW-1185">Reference proteome</keyword>
<reference evidence="3 4" key="1">
    <citation type="submission" date="2013-11" db="EMBL/GenBank/DDBJ databases">
        <title>The Genome Sequence of Plasmodium yoelii 17X.</title>
        <authorList>
            <consortium name="The Broad Institute Genomics Platform"/>
            <consortium name="The Broad Institute Genome Sequencing Center for Infectious Disease"/>
            <person name="Neafsey D."/>
            <person name="Adams J."/>
            <person name="Walker B."/>
            <person name="Young S.K."/>
            <person name="Zeng Q."/>
            <person name="Gargeya S."/>
            <person name="Fitzgerald M."/>
            <person name="Haas B."/>
            <person name="Abouelleil A."/>
            <person name="Alvarado L."/>
            <person name="Chapman S.B."/>
            <person name="Gainer-Dewar J."/>
            <person name="Goldberg J."/>
            <person name="Griggs A."/>
            <person name="Gujja S."/>
            <person name="Hansen M."/>
            <person name="Howarth C."/>
            <person name="Imamovic A."/>
            <person name="Ireland A."/>
            <person name="Larimer J."/>
            <person name="McCowan C."/>
            <person name="Murphy C."/>
            <person name="Pearson M."/>
            <person name="Poon T.W."/>
            <person name="Priest M."/>
            <person name="Roberts A."/>
            <person name="Saif S."/>
            <person name="Shea T."/>
            <person name="Sykes S."/>
            <person name="Wortman J."/>
            <person name="Nusbaum C."/>
            <person name="Birren B."/>
        </authorList>
    </citation>
    <scope>NUCLEOTIDE SEQUENCE [LARGE SCALE GENOMIC DNA]</scope>
    <source>
        <strain evidence="3 4">17X</strain>
    </source>
</reference>
<sequence>MNYHANRILFLQNMIYDPIDFEALKKEIKNEEENNSIKTDNQYNILSNAKIKFKIINSFYLYNYMQLLLDQGKNKTIFIVDIRNENFHNQGYIKNSIHINDANKINTIKNEIIKKKNENIKIIFYDNEDVQDLNKYQNIVAFHFSELKADFYFLKGGYTNWKKKFYFLCLKGDQKDASMPSIIVNTTLNTTPNHINSLSTIDSLASYINYPIKICDNVYVGNLIHINNALVYHYLEILCVYDLTSSGFVMKNNKGIKYLRYNTAKGELEHKNFKKDDSINYTSFLDNCMISHIISSMVLNINFDHIEDGKIENNSDNTINKSGKNILENNAIINNNKHQPNNLKKNILIICNDGIKDESNKQKMNSISLIISMCYIIYSKKYNLNLAIAYMIKICNNLSISSQTRTILQNFYNYLVRINFNIHINPSSKDNINNRKCKIENFQDSSINIKDNPPNNHNNRDINQPQISNSNKSMVVNALKNEELLNLIKKYEVNISHVLLDYSNEYVIYINREYIIEDIEIIEEKAQEIEYTYYEYLIQSLLYYIYNKKEQDINFDKINIVLKILKNINSDNKIDNSYKFPYCSLILISLCKILNFENSTEFENTEKIKYESYTNIKFDIFSILCNSIITCIDFIIYNYENNCNFKIASKEYELTIKTTSQDLKDKSIDKNIYMIFLSLKYLLSVFFQFYLYPSISKNKSSYIDQMYNTLQQIDKFADYYYSIFNININSFINDNYKAQVCPFDYLPLYLSDILRPFIIITNYLE</sequence>
<protein>
    <recommendedName>
        <fullName evidence="2">Rhodanese domain-containing protein</fullName>
    </recommendedName>
</protein>
<proteinExistence type="predicted"/>
<feature type="compositionally biased region" description="Low complexity" evidence="1">
    <location>
        <begin position="447"/>
        <end position="465"/>
    </location>
</feature>
<evidence type="ECO:0000313" key="4">
    <source>
        <dbReference type="Proteomes" id="UP000018538"/>
    </source>
</evidence>
<dbReference type="EMBL" id="KI635736">
    <property type="protein sequence ID" value="ETB61267.1"/>
    <property type="molecule type" value="Genomic_DNA"/>
</dbReference>
<dbReference type="InterPro" id="IPR036873">
    <property type="entry name" value="Rhodanese-like_dom_sf"/>
</dbReference>
<feature type="region of interest" description="Disordered" evidence="1">
    <location>
        <begin position="446"/>
        <end position="465"/>
    </location>
</feature>
<evidence type="ECO:0000259" key="2">
    <source>
        <dbReference type="PROSITE" id="PS50206"/>
    </source>
</evidence>
<dbReference type="AlphaFoldDB" id="V7PRA2"/>
<name>V7PRA2_PLAYE</name>
<feature type="domain" description="Rhodanese" evidence="2">
    <location>
        <begin position="73"/>
        <end position="170"/>
    </location>
</feature>
<dbReference type="OrthoDB" id="26523at2759"/>
<dbReference type="PROSITE" id="PS50206">
    <property type="entry name" value="RHODANESE_3"/>
    <property type="match status" value="1"/>
</dbReference>
<dbReference type="SUPFAM" id="SSF52821">
    <property type="entry name" value="Rhodanese/Cell cycle control phosphatase"/>
    <property type="match status" value="1"/>
</dbReference>
<dbReference type="Proteomes" id="UP000018538">
    <property type="component" value="Unassembled WGS sequence"/>
</dbReference>
<dbReference type="CDD" id="cd00158">
    <property type="entry name" value="RHOD"/>
    <property type="match status" value="1"/>
</dbReference>
<accession>V7PRA2</accession>
<dbReference type="Pfam" id="PF00581">
    <property type="entry name" value="Rhodanese"/>
    <property type="match status" value="1"/>
</dbReference>
<dbReference type="InterPro" id="IPR029021">
    <property type="entry name" value="Prot-tyrosine_phosphatase-like"/>
</dbReference>
<dbReference type="InterPro" id="IPR001763">
    <property type="entry name" value="Rhodanese-like_dom"/>
</dbReference>
<evidence type="ECO:0000256" key="1">
    <source>
        <dbReference type="SAM" id="MobiDB-lite"/>
    </source>
</evidence>
<evidence type="ECO:0000313" key="3">
    <source>
        <dbReference type="EMBL" id="ETB61267.1"/>
    </source>
</evidence>
<gene>
    <name evidence="3" type="ORF">YYC_01198</name>
</gene>
<organism evidence="3 4">
    <name type="scientific">Plasmodium yoelii 17X</name>
    <dbReference type="NCBI Taxonomy" id="1323249"/>
    <lineage>
        <taxon>Eukaryota</taxon>
        <taxon>Sar</taxon>
        <taxon>Alveolata</taxon>
        <taxon>Apicomplexa</taxon>
        <taxon>Aconoidasida</taxon>
        <taxon>Haemosporida</taxon>
        <taxon>Plasmodiidae</taxon>
        <taxon>Plasmodium</taxon>
        <taxon>Plasmodium (Vinckeia)</taxon>
    </lineage>
</organism>
<dbReference type="Gene3D" id="3.90.190.10">
    <property type="entry name" value="Protein tyrosine phosphatase superfamily"/>
    <property type="match status" value="1"/>
</dbReference>